<proteinExistence type="predicted"/>
<dbReference type="RefSeq" id="WP_202767913.1">
    <property type="nucleotide sequence ID" value="NZ_JAESWA010000022.1"/>
</dbReference>
<feature type="transmembrane region" description="Helical" evidence="1">
    <location>
        <begin position="68"/>
        <end position="89"/>
    </location>
</feature>
<sequence>MPEEFFQYLILLFIIIFLLRILIKVRTSCPRKLKVYMLISCIFALLSFISQFYIALGNNQQFIIYFKPLIYLDNLATILFSILILYVLLRKEKLEFNFAYVLLFLFTISYIVYMYLAKAYVKVDNDYGFMVVLTTDFIYRITYMLIILILSSSIIIFLDYKYAVRVPLILLLSVTIGVILENILYLSNIRFFAYPIFSELLVILLLNYSLSLFKGQVKATSTLLRKNL</sequence>
<organism evidence="2 3">
    <name type="scientific">Clostridium paridis</name>
    <dbReference type="NCBI Taxonomy" id="2803863"/>
    <lineage>
        <taxon>Bacteria</taxon>
        <taxon>Bacillati</taxon>
        <taxon>Bacillota</taxon>
        <taxon>Clostridia</taxon>
        <taxon>Eubacteriales</taxon>
        <taxon>Clostridiaceae</taxon>
        <taxon>Clostridium</taxon>
    </lineage>
</organism>
<keyword evidence="1" id="KW-0812">Transmembrane</keyword>
<keyword evidence="1" id="KW-0472">Membrane</keyword>
<keyword evidence="1" id="KW-1133">Transmembrane helix</keyword>
<dbReference type="AlphaFoldDB" id="A0A937FI81"/>
<feature type="transmembrane region" description="Helical" evidence="1">
    <location>
        <begin position="6"/>
        <end position="23"/>
    </location>
</feature>
<dbReference type="EMBL" id="JAESWA010000022">
    <property type="protein sequence ID" value="MBL4932568.1"/>
    <property type="molecule type" value="Genomic_DNA"/>
</dbReference>
<feature type="transmembrane region" description="Helical" evidence="1">
    <location>
        <begin position="137"/>
        <end position="158"/>
    </location>
</feature>
<comment type="caution">
    <text evidence="2">The sequence shown here is derived from an EMBL/GenBank/DDBJ whole genome shotgun (WGS) entry which is preliminary data.</text>
</comment>
<name>A0A937FI81_9CLOT</name>
<evidence type="ECO:0000256" key="1">
    <source>
        <dbReference type="SAM" id="Phobius"/>
    </source>
</evidence>
<reference evidence="2" key="1">
    <citation type="submission" date="2021-01" db="EMBL/GenBank/DDBJ databases">
        <title>Genome public.</title>
        <authorList>
            <person name="Liu C."/>
            <person name="Sun Q."/>
        </authorList>
    </citation>
    <scope>NUCLEOTIDE SEQUENCE</scope>
    <source>
        <strain evidence="2">YIM B02565</strain>
    </source>
</reference>
<feature type="transmembrane region" description="Helical" evidence="1">
    <location>
        <begin position="191"/>
        <end position="210"/>
    </location>
</feature>
<feature type="transmembrane region" description="Helical" evidence="1">
    <location>
        <begin position="96"/>
        <end position="117"/>
    </location>
</feature>
<accession>A0A937FI81</accession>
<keyword evidence="3" id="KW-1185">Reference proteome</keyword>
<evidence type="ECO:0000313" key="2">
    <source>
        <dbReference type="EMBL" id="MBL4932568.1"/>
    </source>
</evidence>
<feature type="transmembrane region" description="Helical" evidence="1">
    <location>
        <begin position="165"/>
        <end position="185"/>
    </location>
</feature>
<evidence type="ECO:0000313" key="3">
    <source>
        <dbReference type="Proteomes" id="UP000623681"/>
    </source>
</evidence>
<dbReference type="Proteomes" id="UP000623681">
    <property type="component" value="Unassembled WGS sequence"/>
</dbReference>
<feature type="transmembrane region" description="Helical" evidence="1">
    <location>
        <begin position="35"/>
        <end position="56"/>
    </location>
</feature>
<gene>
    <name evidence="2" type="ORF">JK634_12165</name>
</gene>
<protein>
    <submittedName>
        <fullName evidence="2">Uncharacterized protein</fullName>
    </submittedName>
</protein>